<evidence type="ECO:0000313" key="7">
    <source>
        <dbReference type="Proteomes" id="UP001163947"/>
    </source>
</evidence>
<name>A0AA46SF73_9NOCA</name>
<evidence type="ECO:0000256" key="2">
    <source>
        <dbReference type="ARBA" id="ARBA00007375"/>
    </source>
</evidence>
<dbReference type="GO" id="GO:0016787">
    <property type="term" value="F:hydrolase activity"/>
    <property type="evidence" value="ECO:0007669"/>
    <property type="project" value="TreeGrafter"/>
</dbReference>
<proteinExistence type="inferred from homology"/>
<dbReference type="GeneID" id="83620369"/>
<dbReference type="Pfam" id="PF07947">
    <property type="entry name" value="YhhN"/>
    <property type="match status" value="1"/>
</dbReference>
<dbReference type="RefSeq" id="WP_029545433.1">
    <property type="nucleotide sequence ID" value="NZ_CM002177.1"/>
</dbReference>
<keyword evidence="3" id="KW-0812">Transmembrane</keyword>
<evidence type="ECO:0000256" key="3">
    <source>
        <dbReference type="ARBA" id="ARBA00022692"/>
    </source>
</evidence>
<evidence type="ECO:0000256" key="4">
    <source>
        <dbReference type="ARBA" id="ARBA00022989"/>
    </source>
</evidence>
<dbReference type="PANTHER" id="PTHR31885:SF6">
    <property type="entry name" value="GH04784P"/>
    <property type="match status" value="1"/>
</dbReference>
<dbReference type="PANTHER" id="PTHR31885">
    <property type="entry name" value="GH04784P"/>
    <property type="match status" value="1"/>
</dbReference>
<keyword evidence="4" id="KW-1133">Transmembrane helix</keyword>
<protein>
    <submittedName>
        <fullName evidence="6">Lysoplasmalogenase</fullName>
    </submittedName>
</protein>
<dbReference type="InterPro" id="IPR012506">
    <property type="entry name" value="TMEM86B-like"/>
</dbReference>
<comment type="subcellular location">
    <subcellularLocation>
        <location evidence="1">Membrane</location>
        <topology evidence="1">Multi-pass membrane protein</topology>
    </subcellularLocation>
</comment>
<accession>A0AA46SF73</accession>
<reference evidence="6" key="1">
    <citation type="submission" date="2022-09" db="EMBL/GenBank/DDBJ databases">
        <title>The genome sequence of Rhodococcus aetherivorans N1.</title>
        <authorList>
            <person name="Jiang W."/>
        </authorList>
    </citation>
    <scope>NUCLEOTIDE SEQUENCE</scope>
    <source>
        <strain evidence="6">N1</strain>
    </source>
</reference>
<dbReference type="AlphaFoldDB" id="A0AA46SF73"/>
<comment type="similarity">
    <text evidence="2">Belongs to the TMEM86 family.</text>
</comment>
<dbReference type="GO" id="GO:0016020">
    <property type="term" value="C:membrane"/>
    <property type="evidence" value="ECO:0007669"/>
    <property type="project" value="UniProtKB-SubCell"/>
</dbReference>
<dbReference type="Proteomes" id="UP001163947">
    <property type="component" value="Chromosome"/>
</dbReference>
<evidence type="ECO:0000256" key="5">
    <source>
        <dbReference type="ARBA" id="ARBA00023136"/>
    </source>
</evidence>
<gene>
    <name evidence="6" type="ORF">OCS65_08090</name>
</gene>
<dbReference type="EMBL" id="CP106982">
    <property type="protein sequence ID" value="UYF95704.1"/>
    <property type="molecule type" value="Genomic_DNA"/>
</dbReference>
<keyword evidence="5" id="KW-0472">Membrane</keyword>
<organism evidence="6 7">
    <name type="scientific">Rhodococcus aetherivorans</name>
    <dbReference type="NCBI Taxonomy" id="191292"/>
    <lineage>
        <taxon>Bacteria</taxon>
        <taxon>Bacillati</taxon>
        <taxon>Actinomycetota</taxon>
        <taxon>Actinomycetes</taxon>
        <taxon>Mycobacteriales</taxon>
        <taxon>Nocardiaceae</taxon>
        <taxon>Rhodococcus</taxon>
    </lineage>
</organism>
<evidence type="ECO:0000313" key="6">
    <source>
        <dbReference type="EMBL" id="UYF95704.1"/>
    </source>
</evidence>
<sequence length="249" mass="26016">MGWFSRDKWNAEHVVFAAAAAATVVGGVLGNERLQRVAKPLIGPSLAVRVLRHAPHTDRLDTALLLLGLTGATVGDVFMIDPDDDARLLRGASSFAVMQACYSALLVRRGARPTRSAAVPRAVAALGAAGLLGARSPEVAAPLTGYGALLGTTATLAADPALAPGARRVAGLPIPNEDRRSWLGAGGLVFTLSDGTIVVRRVLLRSQRTRAAAEGFVLATYALAQLLLVEGKLALGRDDTRARRGYLRG</sequence>
<evidence type="ECO:0000256" key="1">
    <source>
        <dbReference type="ARBA" id="ARBA00004141"/>
    </source>
</evidence>